<dbReference type="InterPro" id="IPR015797">
    <property type="entry name" value="NUDIX_hydrolase-like_dom_sf"/>
</dbReference>
<dbReference type="InterPro" id="IPR003265">
    <property type="entry name" value="HhH-GPD_domain"/>
</dbReference>
<keyword evidence="7" id="KW-0479">Metal-binding</keyword>
<keyword evidence="12" id="KW-0234">DNA repair</keyword>
<dbReference type="PANTHER" id="PTHR42944:SF1">
    <property type="entry name" value="ADENINE DNA GLYCOSYLASE"/>
    <property type="match status" value="1"/>
</dbReference>
<evidence type="ECO:0000256" key="12">
    <source>
        <dbReference type="ARBA" id="ARBA00023204"/>
    </source>
</evidence>
<dbReference type="EMBL" id="JMIU01000001">
    <property type="protein sequence ID" value="KDN95984.1"/>
    <property type="molecule type" value="Genomic_DNA"/>
</dbReference>
<keyword evidence="8 14" id="KW-0227">DNA damage</keyword>
<dbReference type="InterPro" id="IPR004035">
    <property type="entry name" value="Endouclease-III_FeS-bd_BS"/>
</dbReference>
<keyword evidence="10 14" id="KW-0408">Iron</keyword>
<dbReference type="Proteomes" id="UP000027341">
    <property type="component" value="Unassembled WGS sequence"/>
</dbReference>
<dbReference type="EC" id="3.2.2.31" evidence="4 14"/>
<evidence type="ECO:0000256" key="11">
    <source>
        <dbReference type="ARBA" id="ARBA00023014"/>
    </source>
</evidence>
<dbReference type="GO" id="GO:0006298">
    <property type="term" value="P:mismatch repair"/>
    <property type="evidence" value="ECO:0007669"/>
    <property type="project" value="TreeGrafter"/>
</dbReference>
<evidence type="ECO:0000256" key="5">
    <source>
        <dbReference type="ARBA" id="ARBA00022023"/>
    </source>
</evidence>
<dbReference type="InterPro" id="IPR044298">
    <property type="entry name" value="MIG/MutY"/>
</dbReference>
<comment type="function">
    <text evidence="2">Adenine glycosylase active on G-A mispairs. MutY also corrects error-prone DNA synthesis past GO lesions which are due to the oxidatively damaged form of guanine: 7,8-dihydro-8-oxoguanine (8-oxo-dGTP).</text>
</comment>
<evidence type="ECO:0000256" key="7">
    <source>
        <dbReference type="ARBA" id="ARBA00022723"/>
    </source>
</evidence>
<dbReference type="PROSITE" id="PS01155">
    <property type="entry name" value="ENDONUCLEASE_III_2"/>
    <property type="match status" value="1"/>
</dbReference>
<sequence length="368" mass="41340">MEGQFMQTSNVQSSSQSSRFADCLLGWFDVFGRHDLPWQHPKSPYSVWVSEIMLQQTQVQTVISYFERFMLAFPTVQDLAAASQDDVLSHWAGLGYYARGRNLHKAARIIISEHDGEFPSHFDEIVSLPGIGRSTAAAILSIAFKQKYAILDGNVKRVLSRYDAIDQWPGEKQTEAKLWHRAEVLMQTERADDYTQAIMDLGATICRRSKPLCAECPVKAGCQALKADKVGAYPVSKPKTEKPTRQVVMLLALDGEQIFLQKRPQTGIWGGLWSLPQFDNEAQLSAVLPQTGEQSVLETLPEFKHSFTHYHLIIQPRMVEADAKAWALAGQWMNLSQALEMGLPAPIRKLIEKTESKHVKNGQLCKNG</sequence>
<evidence type="ECO:0000256" key="8">
    <source>
        <dbReference type="ARBA" id="ARBA00022763"/>
    </source>
</evidence>
<dbReference type="Gene3D" id="3.90.79.10">
    <property type="entry name" value="Nucleoside Triphosphate Pyrophosphohydrolase"/>
    <property type="match status" value="1"/>
</dbReference>
<dbReference type="AlphaFoldDB" id="A0A066ZUM4"/>
<keyword evidence="11" id="KW-0411">Iron-sulfur</keyword>
<comment type="caution">
    <text evidence="16">The sequence shown here is derived from an EMBL/GenBank/DDBJ whole genome shotgun (WGS) entry which is preliminary data.</text>
</comment>
<dbReference type="InterPro" id="IPR029119">
    <property type="entry name" value="MutY_C"/>
</dbReference>
<dbReference type="STRING" id="28885.EI16_06770"/>
<dbReference type="InterPro" id="IPR000445">
    <property type="entry name" value="HhH_motif"/>
</dbReference>
<dbReference type="InterPro" id="IPR004036">
    <property type="entry name" value="Endonuclease-III-like_CS2"/>
</dbReference>
<gene>
    <name evidence="16" type="ORF">EI16_06770</name>
</gene>
<evidence type="ECO:0000256" key="2">
    <source>
        <dbReference type="ARBA" id="ARBA00002933"/>
    </source>
</evidence>
<dbReference type="Gene3D" id="1.10.340.30">
    <property type="entry name" value="Hypothetical protein, domain 2"/>
    <property type="match status" value="1"/>
</dbReference>
<evidence type="ECO:0000256" key="10">
    <source>
        <dbReference type="ARBA" id="ARBA00023004"/>
    </source>
</evidence>
<proteinExistence type="inferred from homology"/>
<dbReference type="GO" id="GO:0034039">
    <property type="term" value="F:8-oxo-7,8-dihydroguanine DNA N-glycosylase activity"/>
    <property type="evidence" value="ECO:0007669"/>
    <property type="project" value="TreeGrafter"/>
</dbReference>
<dbReference type="PANTHER" id="PTHR42944">
    <property type="entry name" value="ADENINE DNA GLYCOSYLASE"/>
    <property type="match status" value="1"/>
</dbReference>
<dbReference type="CDD" id="cd00056">
    <property type="entry name" value="ENDO3c"/>
    <property type="match status" value="1"/>
</dbReference>
<dbReference type="FunFam" id="1.10.340.30:FF:000002">
    <property type="entry name" value="Adenine DNA glycosylase"/>
    <property type="match status" value="1"/>
</dbReference>
<dbReference type="Gene3D" id="1.10.1670.10">
    <property type="entry name" value="Helix-hairpin-Helix base-excision DNA repair enzymes (C-terminal)"/>
    <property type="match status" value="1"/>
</dbReference>
<dbReference type="GO" id="GO:0046872">
    <property type="term" value="F:metal ion binding"/>
    <property type="evidence" value="ECO:0007669"/>
    <property type="project" value="UniProtKB-UniRule"/>
</dbReference>
<dbReference type="GO" id="GO:0035485">
    <property type="term" value="F:adenine/guanine mispair binding"/>
    <property type="evidence" value="ECO:0007669"/>
    <property type="project" value="TreeGrafter"/>
</dbReference>
<keyword evidence="13 14" id="KW-0326">Glycosidase</keyword>
<evidence type="ECO:0000256" key="13">
    <source>
        <dbReference type="ARBA" id="ARBA00023295"/>
    </source>
</evidence>
<evidence type="ECO:0000256" key="4">
    <source>
        <dbReference type="ARBA" id="ARBA00012045"/>
    </source>
</evidence>
<dbReference type="SMART" id="SM00478">
    <property type="entry name" value="ENDO3c"/>
    <property type="match status" value="1"/>
</dbReference>
<keyword evidence="17" id="KW-1185">Reference proteome</keyword>
<reference evidence="16 17" key="1">
    <citation type="submission" date="2014-04" db="EMBL/GenBank/DDBJ databases">
        <title>Draft genome sequence of Hydrogenovibrio marinus MH-110, a model organism for aerobic H2 metabolism.</title>
        <authorList>
            <person name="Cha H.J."/>
            <person name="Jo B.H."/>
            <person name="Hwang B.H."/>
        </authorList>
    </citation>
    <scope>NUCLEOTIDE SEQUENCE [LARGE SCALE GENOMIC DNA]</scope>
    <source>
        <strain evidence="16 17">MH-110</strain>
    </source>
</reference>
<comment type="similarity">
    <text evidence="3 14">Belongs to the Nth/MutY family.</text>
</comment>
<dbReference type="SUPFAM" id="SSF55811">
    <property type="entry name" value="Nudix"/>
    <property type="match status" value="1"/>
</dbReference>
<evidence type="ECO:0000256" key="1">
    <source>
        <dbReference type="ARBA" id="ARBA00000843"/>
    </source>
</evidence>
<dbReference type="SUPFAM" id="SSF48150">
    <property type="entry name" value="DNA-glycosylase"/>
    <property type="match status" value="1"/>
</dbReference>
<evidence type="ECO:0000256" key="14">
    <source>
        <dbReference type="RuleBase" id="RU365096"/>
    </source>
</evidence>
<dbReference type="InterPro" id="IPR005760">
    <property type="entry name" value="A/G_AdeGlyc_MutY"/>
</dbReference>
<keyword evidence="6" id="KW-0004">4Fe-4S</keyword>
<evidence type="ECO:0000256" key="3">
    <source>
        <dbReference type="ARBA" id="ARBA00008343"/>
    </source>
</evidence>
<dbReference type="InterPro" id="IPR023170">
    <property type="entry name" value="HhH_base_excis_C"/>
</dbReference>
<dbReference type="FunFam" id="1.10.1670.10:FF:000002">
    <property type="entry name" value="Adenine DNA glycosylase"/>
    <property type="match status" value="1"/>
</dbReference>
<dbReference type="GO" id="GO:0006284">
    <property type="term" value="P:base-excision repair"/>
    <property type="evidence" value="ECO:0007669"/>
    <property type="project" value="UniProtKB-UniRule"/>
</dbReference>
<comment type="cofactor">
    <cofactor evidence="14">
        <name>[4Fe-4S] cluster</name>
        <dbReference type="ChEBI" id="CHEBI:49883"/>
    </cofactor>
    <text evidence="14">Binds 1 [4Fe-4S] cluster.</text>
</comment>
<protein>
    <recommendedName>
        <fullName evidence="5 14">Adenine DNA glycosylase</fullName>
        <ecNumber evidence="4 14">3.2.2.31</ecNumber>
    </recommendedName>
</protein>
<evidence type="ECO:0000313" key="17">
    <source>
        <dbReference type="Proteomes" id="UP000027341"/>
    </source>
</evidence>
<name>A0A066ZUM4_HYDMR</name>
<dbReference type="Pfam" id="PF00633">
    <property type="entry name" value="HHH"/>
    <property type="match status" value="1"/>
</dbReference>
<dbReference type="PROSITE" id="PS00764">
    <property type="entry name" value="ENDONUCLEASE_III_1"/>
    <property type="match status" value="1"/>
</dbReference>
<feature type="domain" description="HhH-GPD" evidence="15">
    <location>
        <begin position="53"/>
        <end position="204"/>
    </location>
</feature>
<organism evidence="16 17">
    <name type="scientific">Hydrogenovibrio marinus</name>
    <dbReference type="NCBI Taxonomy" id="28885"/>
    <lineage>
        <taxon>Bacteria</taxon>
        <taxon>Pseudomonadati</taxon>
        <taxon>Pseudomonadota</taxon>
        <taxon>Gammaproteobacteria</taxon>
        <taxon>Thiotrichales</taxon>
        <taxon>Piscirickettsiaceae</taxon>
        <taxon>Hydrogenovibrio</taxon>
    </lineage>
</organism>
<evidence type="ECO:0000256" key="6">
    <source>
        <dbReference type="ARBA" id="ARBA00022485"/>
    </source>
</evidence>
<keyword evidence="9" id="KW-0378">Hydrolase</keyword>
<dbReference type="GO" id="GO:0051539">
    <property type="term" value="F:4 iron, 4 sulfur cluster binding"/>
    <property type="evidence" value="ECO:0007669"/>
    <property type="project" value="UniProtKB-UniRule"/>
</dbReference>
<evidence type="ECO:0000313" key="16">
    <source>
        <dbReference type="EMBL" id="KDN95984.1"/>
    </source>
</evidence>
<comment type="catalytic activity">
    <reaction evidence="1 14">
        <text>Hydrolyzes free adenine bases from 7,8-dihydro-8-oxoguanine:adenine mismatched double-stranded DNA, leaving an apurinic site.</text>
        <dbReference type="EC" id="3.2.2.31"/>
    </reaction>
</comment>
<dbReference type="NCBIfam" id="TIGR01084">
    <property type="entry name" value="mutY"/>
    <property type="match status" value="1"/>
</dbReference>
<evidence type="ECO:0000256" key="9">
    <source>
        <dbReference type="ARBA" id="ARBA00022801"/>
    </source>
</evidence>
<dbReference type="GO" id="GO:0032357">
    <property type="term" value="F:oxidized purine DNA binding"/>
    <property type="evidence" value="ECO:0007669"/>
    <property type="project" value="TreeGrafter"/>
</dbReference>
<dbReference type="Pfam" id="PF00730">
    <property type="entry name" value="HhH-GPD"/>
    <property type="match status" value="1"/>
</dbReference>
<dbReference type="InterPro" id="IPR011257">
    <property type="entry name" value="DNA_glycosylase"/>
</dbReference>
<evidence type="ECO:0000259" key="15">
    <source>
        <dbReference type="SMART" id="SM00478"/>
    </source>
</evidence>
<dbReference type="CDD" id="cd03431">
    <property type="entry name" value="NUDIX_DNA_Glycosylase_C-MutY"/>
    <property type="match status" value="1"/>
</dbReference>
<dbReference type="GO" id="GO:0000701">
    <property type="term" value="F:purine-specific mismatch base pair DNA N-glycosylase activity"/>
    <property type="evidence" value="ECO:0007669"/>
    <property type="project" value="UniProtKB-EC"/>
</dbReference>
<accession>A0A066ZUM4</accession>
<dbReference type="Pfam" id="PF14815">
    <property type="entry name" value="NUDIX_4"/>
    <property type="match status" value="1"/>
</dbReference>